<proteinExistence type="predicted"/>
<reference evidence="3 4" key="1">
    <citation type="submission" date="2019-02" db="EMBL/GenBank/DDBJ databases">
        <title>Deep-cultivation of Planctomycetes and their phenomic and genomic characterization uncovers novel biology.</title>
        <authorList>
            <person name="Wiegand S."/>
            <person name="Jogler M."/>
            <person name="Boedeker C."/>
            <person name="Pinto D."/>
            <person name="Vollmers J."/>
            <person name="Rivas-Marin E."/>
            <person name="Kohn T."/>
            <person name="Peeters S.H."/>
            <person name="Heuer A."/>
            <person name="Rast P."/>
            <person name="Oberbeckmann S."/>
            <person name="Bunk B."/>
            <person name="Jeske O."/>
            <person name="Meyerdierks A."/>
            <person name="Storesund J.E."/>
            <person name="Kallscheuer N."/>
            <person name="Luecker S."/>
            <person name="Lage O.M."/>
            <person name="Pohl T."/>
            <person name="Merkel B.J."/>
            <person name="Hornburger P."/>
            <person name="Mueller R.-W."/>
            <person name="Bruemmer F."/>
            <person name="Labrenz M."/>
            <person name="Spormann A.M."/>
            <person name="Op den Camp H."/>
            <person name="Overmann J."/>
            <person name="Amann R."/>
            <person name="Jetten M.S.M."/>
            <person name="Mascher T."/>
            <person name="Medema M.H."/>
            <person name="Devos D.P."/>
            <person name="Kaster A.-K."/>
            <person name="Ovreas L."/>
            <person name="Rohde M."/>
            <person name="Galperin M.Y."/>
            <person name="Jogler C."/>
        </authorList>
    </citation>
    <scope>NUCLEOTIDE SEQUENCE [LARGE SCALE GENOMIC DNA]</scope>
    <source>
        <strain evidence="3 4">Pla110</strain>
    </source>
</reference>
<organism evidence="3 4">
    <name type="scientific">Polystyrenella longa</name>
    <dbReference type="NCBI Taxonomy" id="2528007"/>
    <lineage>
        <taxon>Bacteria</taxon>
        <taxon>Pseudomonadati</taxon>
        <taxon>Planctomycetota</taxon>
        <taxon>Planctomycetia</taxon>
        <taxon>Planctomycetales</taxon>
        <taxon>Planctomycetaceae</taxon>
        <taxon>Polystyrenella</taxon>
    </lineage>
</organism>
<gene>
    <name evidence="3" type="ORF">Pla110_45390</name>
</gene>
<keyword evidence="1" id="KW-0812">Transmembrane</keyword>
<name>A0A518CU80_9PLAN</name>
<dbReference type="Pfam" id="PF14237">
    <property type="entry name" value="GYF_2"/>
    <property type="match status" value="1"/>
</dbReference>
<feature type="transmembrane region" description="Helical" evidence="1">
    <location>
        <begin position="176"/>
        <end position="195"/>
    </location>
</feature>
<evidence type="ECO:0000313" key="4">
    <source>
        <dbReference type="Proteomes" id="UP000317178"/>
    </source>
</evidence>
<evidence type="ECO:0000313" key="3">
    <source>
        <dbReference type="EMBL" id="QDU82777.1"/>
    </source>
</evidence>
<keyword evidence="1" id="KW-0472">Membrane</keyword>
<evidence type="ECO:0000256" key="1">
    <source>
        <dbReference type="SAM" id="Phobius"/>
    </source>
</evidence>
<dbReference type="KEGG" id="plon:Pla110_45390"/>
<feature type="domain" description="GYF" evidence="2">
    <location>
        <begin position="4"/>
        <end position="53"/>
    </location>
</feature>
<sequence>MSSWYVKINHHVYGPMSVGDLSRLADEGGIDSDTLIRKGENGKWYPPEKVKGLSIKPPSLESNSGNGQSLNEKNLLVNLNNPNLCPCPDCDHLVSFRAISCPSCGCVLFDESDLEAEDQYSHSGIDFATSHDISGDGIPDLHVFHNTEQIREAIYDFREAIGIPDDETQWKSLKKWGWLFTIGCFIIGFVIAQVMTSGGPMEEDAFVMGLIGGTGIAFVPLIMTIIAMNID</sequence>
<accession>A0A518CU80</accession>
<evidence type="ECO:0000259" key="2">
    <source>
        <dbReference type="Pfam" id="PF14237"/>
    </source>
</evidence>
<dbReference type="EMBL" id="CP036281">
    <property type="protein sequence ID" value="QDU82777.1"/>
    <property type="molecule type" value="Genomic_DNA"/>
</dbReference>
<protein>
    <recommendedName>
        <fullName evidence="2">GYF domain-containing protein</fullName>
    </recommendedName>
</protein>
<dbReference type="AlphaFoldDB" id="A0A518CU80"/>
<feature type="transmembrane region" description="Helical" evidence="1">
    <location>
        <begin position="207"/>
        <end position="230"/>
    </location>
</feature>
<dbReference type="OrthoDB" id="254120at2"/>
<dbReference type="RefSeq" id="WP_144999252.1">
    <property type="nucleotide sequence ID" value="NZ_CP036281.1"/>
</dbReference>
<keyword evidence="4" id="KW-1185">Reference proteome</keyword>
<dbReference type="Proteomes" id="UP000317178">
    <property type="component" value="Chromosome"/>
</dbReference>
<dbReference type="InterPro" id="IPR025640">
    <property type="entry name" value="GYF_2"/>
</dbReference>
<keyword evidence="1" id="KW-1133">Transmembrane helix</keyword>